<keyword evidence="3" id="KW-1185">Reference proteome</keyword>
<sequence length="591" mass="67382">MRVVNWLNKRLRGLIDAVARFPLTTAFLLAAAIINAYDINLTERHFMNYLLAFVVGAFLSAVAESAYERFFTKGLVRFTLMGIVVLLTAGYYFIIKSAPEYSMSVNIRTGVVLFALLIAFIWIPAIKSKVSFNKSFMISFKAFFIAVFFSGVIFGGVSLIISATDTLIFPIDYKVFSHAANLIFLLFGPLYFLSLIPVYLGKENKDNDEQLKNIRRAANCPKFLEILISYIIVPLIAVFTLILVIYIVQNIGGDFWSDNLLEPMLVSYAITVILVYILASEIENKFAAFFRKVFPKVLVPIVVFQIISSILSLEDTGITHTRYYVILFGIFAAIAGVLLSFLPVRKNGIIAAILIVFAMISVVPPVDAFTISKHNQINILEEVLAKNEMLGNGKIIPNGSISDADKQKITNIVYYLQMMGYMERTEYFPKDFDAYRDFYETFGFKEYYEQTDRNQSVYVHLEPSYPINIAGYDTFIQTDIYSQMQNEGQNEKIAVIEKAGNKYSLLRDFRKDEIDIVLGGENKEELIRFKTKDIYDKFENYHSIKEMITPEEATFTVENEKVKMTIVTQDVSIDKQNGYNNALFYVFVQIK</sequence>
<keyword evidence="1" id="KW-0812">Transmembrane</keyword>
<feature type="transmembrane region" description="Helical" evidence="1">
    <location>
        <begin position="349"/>
        <end position="366"/>
    </location>
</feature>
<feature type="transmembrane region" description="Helical" evidence="1">
    <location>
        <begin position="182"/>
        <end position="202"/>
    </location>
</feature>
<feature type="transmembrane region" description="Helical" evidence="1">
    <location>
        <begin position="46"/>
        <end position="63"/>
    </location>
</feature>
<keyword evidence="1" id="KW-1133">Transmembrane helix</keyword>
<dbReference type="RefSeq" id="WP_343065369.1">
    <property type="nucleotide sequence ID" value="NZ_JACHGK010000025.1"/>
</dbReference>
<organism evidence="2 3">
    <name type="scientific">Bacillus benzoevorans</name>
    <dbReference type="NCBI Taxonomy" id="1456"/>
    <lineage>
        <taxon>Bacteria</taxon>
        <taxon>Bacillati</taxon>
        <taxon>Bacillota</taxon>
        <taxon>Bacilli</taxon>
        <taxon>Bacillales</taxon>
        <taxon>Bacillaceae</taxon>
        <taxon>Bacillus</taxon>
    </lineage>
</organism>
<feature type="transmembrane region" description="Helical" evidence="1">
    <location>
        <begin position="223"/>
        <end position="248"/>
    </location>
</feature>
<dbReference type="Pfam" id="PF13687">
    <property type="entry name" value="DUF4153"/>
    <property type="match status" value="1"/>
</dbReference>
<feature type="transmembrane region" description="Helical" evidence="1">
    <location>
        <begin position="21"/>
        <end position="40"/>
    </location>
</feature>
<feature type="transmembrane region" description="Helical" evidence="1">
    <location>
        <begin position="75"/>
        <end position="95"/>
    </location>
</feature>
<dbReference type="InterPro" id="IPR025291">
    <property type="entry name" value="DUF4153"/>
</dbReference>
<protein>
    <recommendedName>
        <fullName evidence="4">DUF4153 domain-containing protein</fullName>
    </recommendedName>
</protein>
<feature type="transmembrane region" description="Helical" evidence="1">
    <location>
        <begin position="323"/>
        <end position="342"/>
    </location>
</feature>
<feature type="transmembrane region" description="Helical" evidence="1">
    <location>
        <begin position="107"/>
        <end position="126"/>
    </location>
</feature>
<dbReference type="EMBL" id="JACHGK010000025">
    <property type="protein sequence ID" value="MBB6447620.1"/>
    <property type="molecule type" value="Genomic_DNA"/>
</dbReference>
<gene>
    <name evidence="2" type="ORF">HNR53_004308</name>
</gene>
<dbReference type="AlphaFoldDB" id="A0A7X0HXV7"/>
<feature type="transmembrane region" description="Helical" evidence="1">
    <location>
        <begin position="260"/>
        <end position="281"/>
    </location>
</feature>
<evidence type="ECO:0000313" key="3">
    <source>
        <dbReference type="Proteomes" id="UP000531594"/>
    </source>
</evidence>
<comment type="caution">
    <text evidence="2">The sequence shown here is derived from an EMBL/GenBank/DDBJ whole genome shotgun (WGS) entry which is preliminary data.</text>
</comment>
<proteinExistence type="predicted"/>
<evidence type="ECO:0008006" key="4">
    <source>
        <dbReference type="Google" id="ProtNLM"/>
    </source>
</evidence>
<dbReference type="Proteomes" id="UP000531594">
    <property type="component" value="Unassembled WGS sequence"/>
</dbReference>
<accession>A0A7X0HXV7</accession>
<feature type="transmembrane region" description="Helical" evidence="1">
    <location>
        <begin position="138"/>
        <end position="162"/>
    </location>
</feature>
<reference evidence="2 3" key="1">
    <citation type="submission" date="2020-08" db="EMBL/GenBank/DDBJ databases">
        <title>Genomic Encyclopedia of Type Strains, Phase IV (KMG-IV): sequencing the most valuable type-strain genomes for metagenomic binning, comparative biology and taxonomic classification.</title>
        <authorList>
            <person name="Goeker M."/>
        </authorList>
    </citation>
    <scope>NUCLEOTIDE SEQUENCE [LARGE SCALE GENOMIC DNA]</scope>
    <source>
        <strain evidence="2 3">DSM 5391</strain>
    </source>
</reference>
<name>A0A7X0HXV7_9BACI</name>
<keyword evidence="1" id="KW-0472">Membrane</keyword>
<evidence type="ECO:0000313" key="2">
    <source>
        <dbReference type="EMBL" id="MBB6447620.1"/>
    </source>
</evidence>
<evidence type="ECO:0000256" key="1">
    <source>
        <dbReference type="SAM" id="Phobius"/>
    </source>
</evidence>
<feature type="transmembrane region" description="Helical" evidence="1">
    <location>
        <begin position="293"/>
        <end position="311"/>
    </location>
</feature>